<gene>
    <name evidence="1" type="ORF">PGLA1383_LOCUS4855</name>
</gene>
<accession>A0A813DEF6</accession>
<dbReference type="EMBL" id="CAJNNV010001846">
    <property type="protein sequence ID" value="CAE8585958.1"/>
    <property type="molecule type" value="Genomic_DNA"/>
</dbReference>
<name>A0A813DEF6_POLGL</name>
<evidence type="ECO:0000313" key="1">
    <source>
        <dbReference type="EMBL" id="CAE8585958.1"/>
    </source>
</evidence>
<dbReference type="Pfam" id="PF13516">
    <property type="entry name" value="LRR_6"/>
    <property type="match status" value="2"/>
</dbReference>
<comment type="caution">
    <text evidence="1">The sequence shown here is derived from an EMBL/GenBank/DDBJ whole genome shotgun (WGS) entry which is preliminary data.</text>
</comment>
<evidence type="ECO:0000313" key="2">
    <source>
        <dbReference type="Proteomes" id="UP000654075"/>
    </source>
</evidence>
<dbReference type="Proteomes" id="UP000654075">
    <property type="component" value="Unassembled WGS sequence"/>
</dbReference>
<keyword evidence="2" id="KW-1185">Reference proteome</keyword>
<dbReference type="Gene3D" id="3.80.10.10">
    <property type="entry name" value="Ribonuclease Inhibitor"/>
    <property type="match status" value="1"/>
</dbReference>
<dbReference type="SUPFAM" id="SSF52047">
    <property type="entry name" value="RNI-like"/>
    <property type="match status" value="1"/>
</dbReference>
<sequence>MEVAALLASPACAKLKVLKLSGNFLASSAAVLVQAGWQLEELDLANNNLGNEGAQGITEVLRAQVEELSLRSSLTTQGSSLTRDSQSRWQHLDLGSNGISNAAADKLLTAAMKARVTVGMSGNVLSAKVFGKAALLEAQRCF</sequence>
<proteinExistence type="predicted"/>
<reference evidence="1" key="1">
    <citation type="submission" date="2021-02" db="EMBL/GenBank/DDBJ databases">
        <authorList>
            <person name="Dougan E. K."/>
            <person name="Rhodes N."/>
            <person name="Thang M."/>
            <person name="Chan C."/>
        </authorList>
    </citation>
    <scope>NUCLEOTIDE SEQUENCE</scope>
</reference>
<dbReference type="AlphaFoldDB" id="A0A813DEF6"/>
<dbReference type="InterPro" id="IPR032675">
    <property type="entry name" value="LRR_dom_sf"/>
</dbReference>
<organism evidence="1 2">
    <name type="scientific">Polarella glacialis</name>
    <name type="common">Dinoflagellate</name>
    <dbReference type="NCBI Taxonomy" id="89957"/>
    <lineage>
        <taxon>Eukaryota</taxon>
        <taxon>Sar</taxon>
        <taxon>Alveolata</taxon>
        <taxon>Dinophyceae</taxon>
        <taxon>Suessiales</taxon>
        <taxon>Suessiaceae</taxon>
        <taxon>Polarella</taxon>
    </lineage>
</organism>
<dbReference type="InterPro" id="IPR001611">
    <property type="entry name" value="Leu-rich_rpt"/>
</dbReference>
<protein>
    <submittedName>
        <fullName evidence="1">Uncharacterized protein</fullName>
    </submittedName>
</protein>
<dbReference type="SMART" id="SM00368">
    <property type="entry name" value="LRR_RI"/>
    <property type="match status" value="1"/>
</dbReference>